<sequence>MPRVTKPPVKAACLACALAENESAVIVLVAEVVLAEDPEPFLDNMIGLVSPFAGIHNLDLSPDYLSIADGAHQIWGQLTPHDDDSFESVPVHDAGSSVIRAYQSEAEMLVQTRLVQSMTD</sequence>
<keyword evidence="2" id="KW-1185">Reference proteome</keyword>
<proteinExistence type="predicted"/>
<reference evidence="1" key="2">
    <citation type="journal article" date="2023" name="IMA Fungus">
        <title>Comparative genomic study of the Penicillium genus elucidates a diverse pangenome and 15 lateral gene transfer events.</title>
        <authorList>
            <person name="Petersen C."/>
            <person name="Sorensen T."/>
            <person name="Nielsen M.R."/>
            <person name="Sondergaard T.E."/>
            <person name="Sorensen J.L."/>
            <person name="Fitzpatrick D.A."/>
            <person name="Frisvad J.C."/>
            <person name="Nielsen K.L."/>
        </authorList>
    </citation>
    <scope>NUCLEOTIDE SEQUENCE</scope>
    <source>
        <strain evidence="1">IBT 16849</strain>
    </source>
</reference>
<gene>
    <name evidence="1" type="ORF">N7472_005187</name>
</gene>
<name>A0A9W9JMZ8_9EURO</name>
<reference evidence="1" key="1">
    <citation type="submission" date="2022-11" db="EMBL/GenBank/DDBJ databases">
        <authorList>
            <person name="Petersen C."/>
        </authorList>
    </citation>
    <scope>NUCLEOTIDE SEQUENCE</scope>
    <source>
        <strain evidence="1">IBT 16849</strain>
    </source>
</reference>
<evidence type="ECO:0000313" key="2">
    <source>
        <dbReference type="Proteomes" id="UP001150879"/>
    </source>
</evidence>
<comment type="caution">
    <text evidence="1">The sequence shown here is derived from an EMBL/GenBank/DDBJ whole genome shotgun (WGS) entry which is preliminary data.</text>
</comment>
<dbReference type="EMBL" id="JAPQKP010000003">
    <property type="protein sequence ID" value="KAJ5199983.1"/>
    <property type="molecule type" value="Genomic_DNA"/>
</dbReference>
<organism evidence="1 2">
    <name type="scientific">Penicillium cf. griseofulvum</name>
    <dbReference type="NCBI Taxonomy" id="2972120"/>
    <lineage>
        <taxon>Eukaryota</taxon>
        <taxon>Fungi</taxon>
        <taxon>Dikarya</taxon>
        <taxon>Ascomycota</taxon>
        <taxon>Pezizomycotina</taxon>
        <taxon>Eurotiomycetes</taxon>
        <taxon>Eurotiomycetidae</taxon>
        <taxon>Eurotiales</taxon>
        <taxon>Aspergillaceae</taxon>
        <taxon>Penicillium</taxon>
    </lineage>
</organism>
<evidence type="ECO:0000313" key="1">
    <source>
        <dbReference type="EMBL" id="KAJ5199983.1"/>
    </source>
</evidence>
<accession>A0A9W9JMZ8</accession>
<protein>
    <submittedName>
        <fullName evidence="1">Uncharacterized protein</fullName>
    </submittedName>
</protein>
<dbReference type="Proteomes" id="UP001150879">
    <property type="component" value="Unassembled WGS sequence"/>
</dbReference>
<dbReference type="AlphaFoldDB" id="A0A9W9JMZ8"/>